<dbReference type="RefSeq" id="WP_261745333.1">
    <property type="nucleotide sequence ID" value="NZ_CP104557.1"/>
</dbReference>
<keyword evidence="2" id="KW-1185">Reference proteome</keyword>
<reference evidence="1" key="1">
    <citation type="submission" date="2022-09" db="EMBL/GenBank/DDBJ databases">
        <title>Complete genome sequence of Pseudomonas promysalinigenes strain RL-WG26, a newly isolated PGPR with the potential for plant salinity stress alleviation.</title>
        <authorList>
            <person name="Ren L."/>
            <person name="Wang G."/>
            <person name="Hu H."/>
        </authorList>
    </citation>
    <scope>NUCLEOTIDE SEQUENCE</scope>
    <source>
        <strain evidence="1">RL-WG26</strain>
    </source>
</reference>
<dbReference type="InterPro" id="IPR036514">
    <property type="entry name" value="SGNH_hydro_sf"/>
</dbReference>
<organism evidence="1 2">
    <name type="scientific">Pseudomonas promysalinigenes</name>
    <dbReference type="NCBI Taxonomy" id="485898"/>
    <lineage>
        <taxon>Bacteria</taxon>
        <taxon>Pseudomonadati</taxon>
        <taxon>Pseudomonadota</taxon>
        <taxon>Gammaproteobacteria</taxon>
        <taxon>Pseudomonadales</taxon>
        <taxon>Pseudomonadaceae</taxon>
        <taxon>Pseudomonas</taxon>
    </lineage>
</organism>
<evidence type="ECO:0000313" key="2">
    <source>
        <dbReference type="Proteomes" id="UP001064504"/>
    </source>
</evidence>
<accession>A0ABY6AR21</accession>
<sequence length="364" mass="39867">MKSSVTATYGPGPVSALHQDYQRFLQANYRRPLHKVQAHPSSFRSPTVNTDAVGLRYSHFAGKRYSAVERGNAPRVNLLIGGSAAMGIGASCDEHTVASHLCMLTGEVWLNLAGCGLNASQELLLFLTHQHRLGEVGHVVLLSGLNSLAHEALDEVLASPSAPPLTLLHQAYLNSFHEGTPPAAPARRAPLWQRLGQALATPRDEHAGDWQLSAPDERLARAADSIGRTLRQWEQVLADSHATLTFILQPLLPWCRETLPTGEQKMMPALQRQPGNFERLLEGVLDSQLHMAFFRRIKRQAEPVPCYDMNSMLSSSAAFGADLFVDRLHLNDLGNNALAKVITAKLGLAQERHAPHKITPINLA</sequence>
<protein>
    <recommendedName>
        <fullName evidence="3">SGNH/GDSL hydrolase family protein</fullName>
    </recommendedName>
</protein>
<dbReference type="Gene3D" id="3.40.50.1110">
    <property type="entry name" value="SGNH hydrolase"/>
    <property type="match status" value="1"/>
</dbReference>
<dbReference type="SUPFAM" id="SSF52266">
    <property type="entry name" value="SGNH hydrolase"/>
    <property type="match status" value="1"/>
</dbReference>
<evidence type="ECO:0008006" key="3">
    <source>
        <dbReference type="Google" id="ProtNLM"/>
    </source>
</evidence>
<name>A0ABY6AR21_9PSED</name>
<dbReference type="EMBL" id="CP104557">
    <property type="protein sequence ID" value="UXH41852.1"/>
    <property type="molecule type" value="Genomic_DNA"/>
</dbReference>
<proteinExistence type="predicted"/>
<evidence type="ECO:0000313" key="1">
    <source>
        <dbReference type="EMBL" id="UXH41852.1"/>
    </source>
</evidence>
<dbReference type="Proteomes" id="UP001064504">
    <property type="component" value="Chromosome"/>
</dbReference>
<gene>
    <name evidence="1" type="ORF">N5C08_10140</name>
</gene>